<accession>A0A371D6L7</accession>
<evidence type="ECO:0000256" key="1">
    <source>
        <dbReference type="SAM" id="MobiDB-lite"/>
    </source>
</evidence>
<feature type="compositionally biased region" description="Polar residues" evidence="1">
    <location>
        <begin position="88"/>
        <end position="101"/>
    </location>
</feature>
<gene>
    <name evidence="2" type="ORF">OH76DRAFT_1419176</name>
</gene>
<feature type="compositionally biased region" description="Basic and acidic residues" evidence="1">
    <location>
        <begin position="135"/>
        <end position="149"/>
    </location>
</feature>
<keyword evidence="3" id="KW-1185">Reference proteome</keyword>
<feature type="region of interest" description="Disordered" evidence="1">
    <location>
        <begin position="76"/>
        <end position="107"/>
    </location>
</feature>
<dbReference type="AlphaFoldDB" id="A0A371D6L7"/>
<dbReference type="Proteomes" id="UP000256964">
    <property type="component" value="Unassembled WGS sequence"/>
</dbReference>
<feature type="region of interest" description="Disordered" evidence="1">
    <location>
        <begin position="135"/>
        <end position="154"/>
    </location>
</feature>
<protein>
    <submittedName>
        <fullName evidence="2">Uncharacterized protein</fullName>
    </submittedName>
</protein>
<evidence type="ECO:0000313" key="3">
    <source>
        <dbReference type="Proteomes" id="UP000256964"/>
    </source>
</evidence>
<proteinExistence type="predicted"/>
<sequence>MLTDARAATNGGGTERLGKVDTEVDSSWTQAKQAKVTPPGRAPTTTTSRLPDLAEGQTTLTTRIGRGREARRWAQNNETNWEHARSVQPHSGTSKATNLFPNTPAGEAVRRDVRAVDGEAVKESTGRETAQWTSRREALSPKGGGERRGHVGGRVGWNKKRSALHCWNMLTSGVAQTSTIRRTSGVEEAERLQAISGHAAALGILWDTARGIELIPTSG</sequence>
<reference evidence="2 3" key="1">
    <citation type="journal article" date="2018" name="Biotechnol. Biofuels">
        <title>Integrative visual omics of the white-rot fungus Polyporus brumalis exposes the biotechnological potential of its oxidative enzymes for delignifying raw plant biomass.</title>
        <authorList>
            <person name="Miyauchi S."/>
            <person name="Rancon A."/>
            <person name="Drula E."/>
            <person name="Hage H."/>
            <person name="Chaduli D."/>
            <person name="Favel A."/>
            <person name="Grisel S."/>
            <person name="Henrissat B."/>
            <person name="Herpoel-Gimbert I."/>
            <person name="Ruiz-Duenas F.J."/>
            <person name="Chevret D."/>
            <person name="Hainaut M."/>
            <person name="Lin J."/>
            <person name="Wang M."/>
            <person name="Pangilinan J."/>
            <person name="Lipzen A."/>
            <person name="Lesage-Meessen L."/>
            <person name="Navarro D."/>
            <person name="Riley R."/>
            <person name="Grigoriev I.V."/>
            <person name="Zhou S."/>
            <person name="Raouche S."/>
            <person name="Rosso M.N."/>
        </authorList>
    </citation>
    <scope>NUCLEOTIDE SEQUENCE [LARGE SCALE GENOMIC DNA]</scope>
    <source>
        <strain evidence="2 3">BRFM 1820</strain>
    </source>
</reference>
<name>A0A371D6L7_9APHY</name>
<organism evidence="2 3">
    <name type="scientific">Lentinus brumalis</name>
    <dbReference type="NCBI Taxonomy" id="2498619"/>
    <lineage>
        <taxon>Eukaryota</taxon>
        <taxon>Fungi</taxon>
        <taxon>Dikarya</taxon>
        <taxon>Basidiomycota</taxon>
        <taxon>Agaricomycotina</taxon>
        <taxon>Agaricomycetes</taxon>
        <taxon>Polyporales</taxon>
        <taxon>Polyporaceae</taxon>
        <taxon>Lentinus</taxon>
    </lineage>
</organism>
<dbReference type="EMBL" id="KZ857413">
    <property type="protein sequence ID" value="RDX48193.1"/>
    <property type="molecule type" value="Genomic_DNA"/>
</dbReference>
<evidence type="ECO:0000313" key="2">
    <source>
        <dbReference type="EMBL" id="RDX48193.1"/>
    </source>
</evidence>
<feature type="region of interest" description="Disordered" evidence="1">
    <location>
        <begin position="1"/>
        <end position="56"/>
    </location>
</feature>